<evidence type="ECO:0000313" key="2">
    <source>
        <dbReference type="EMBL" id="KJA18841.1"/>
    </source>
</evidence>
<organism evidence="2 3">
    <name type="scientific">Hypholoma sublateritium (strain FD-334 SS-4)</name>
    <dbReference type="NCBI Taxonomy" id="945553"/>
    <lineage>
        <taxon>Eukaryota</taxon>
        <taxon>Fungi</taxon>
        <taxon>Dikarya</taxon>
        <taxon>Basidiomycota</taxon>
        <taxon>Agaricomycotina</taxon>
        <taxon>Agaricomycetes</taxon>
        <taxon>Agaricomycetidae</taxon>
        <taxon>Agaricales</taxon>
        <taxon>Agaricineae</taxon>
        <taxon>Strophariaceae</taxon>
        <taxon>Hypholoma</taxon>
    </lineage>
</organism>
<evidence type="ECO:0000256" key="1">
    <source>
        <dbReference type="SAM" id="MobiDB-lite"/>
    </source>
</evidence>
<feature type="compositionally biased region" description="Polar residues" evidence="1">
    <location>
        <begin position="56"/>
        <end position="70"/>
    </location>
</feature>
<name>A0A0D2NPZ6_HYPSF</name>
<sequence length="151" mass="17074">MRPRQPPTLDRRNVSTQGTTETFTHYQYGPFLVMRSSPPPAHLSISPPAPCRAFPSPNSTSESAPPNTFNKLPPPSDFISSSQWYRLTPQFKPPLPFSSYQRAPVRLQKFSLICHVYRRLSMDSEPRTPSSASQLLRLALPRHLRMAVPST</sequence>
<keyword evidence="3" id="KW-1185">Reference proteome</keyword>
<protein>
    <submittedName>
        <fullName evidence="2">Uncharacterized protein</fullName>
    </submittedName>
</protein>
<proteinExistence type="predicted"/>
<accession>A0A0D2NPZ6</accession>
<feature type="region of interest" description="Disordered" evidence="1">
    <location>
        <begin position="1"/>
        <end position="21"/>
    </location>
</feature>
<feature type="region of interest" description="Disordered" evidence="1">
    <location>
        <begin position="42"/>
        <end position="73"/>
    </location>
</feature>
<dbReference type="Proteomes" id="UP000054270">
    <property type="component" value="Unassembled WGS sequence"/>
</dbReference>
<evidence type="ECO:0000313" key="3">
    <source>
        <dbReference type="Proteomes" id="UP000054270"/>
    </source>
</evidence>
<gene>
    <name evidence="2" type="ORF">HYPSUDRAFT_914355</name>
</gene>
<dbReference type="AlphaFoldDB" id="A0A0D2NPZ6"/>
<dbReference type="EMBL" id="KN817584">
    <property type="protein sequence ID" value="KJA18841.1"/>
    <property type="molecule type" value="Genomic_DNA"/>
</dbReference>
<reference evidence="3" key="1">
    <citation type="submission" date="2014-04" db="EMBL/GenBank/DDBJ databases">
        <title>Evolutionary Origins and Diversification of the Mycorrhizal Mutualists.</title>
        <authorList>
            <consortium name="DOE Joint Genome Institute"/>
            <consortium name="Mycorrhizal Genomics Consortium"/>
            <person name="Kohler A."/>
            <person name="Kuo A."/>
            <person name="Nagy L.G."/>
            <person name="Floudas D."/>
            <person name="Copeland A."/>
            <person name="Barry K.W."/>
            <person name="Cichocki N."/>
            <person name="Veneault-Fourrey C."/>
            <person name="LaButti K."/>
            <person name="Lindquist E.A."/>
            <person name="Lipzen A."/>
            <person name="Lundell T."/>
            <person name="Morin E."/>
            <person name="Murat C."/>
            <person name="Riley R."/>
            <person name="Ohm R."/>
            <person name="Sun H."/>
            <person name="Tunlid A."/>
            <person name="Henrissat B."/>
            <person name="Grigoriev I.V."/>
            <person name="Hibbett D.S."/>
            <person name="Martin F."/>
        </authorList>
    </citation>
    <scope>NUCLEOTIDE SEQUENCE [LARGE SCALE GENOMIC DNA]</scope>
    <source>
        <strain evidence="3">FD-334 SS-4</strain>
    </source>
</reference>